<dbReference type="NCBIfam" id="TIGR01200">
    <property type="entry name" value="GLPGLI"/>
    <property type="match status" value="1"/>
</dbReference>
<name>A0ABT8X176_9FLAO</name>
<gene>
    <name evidence="3" type="ORF">Q4Q39_08095</name>
</gene>
<feature type="region of interest" description="Disordered" evidence="1">
    <location>
        <begin position="165"/>
        <end position="191"/>
    </location>
</feature>
<feature type="compositionally biased region" description="Basic and acidic residues" evidence="1">
    <location>
        <begin position="165"/>
        <end position="183"/>
    </location>
</feature>
<dbReference type="EMBL" id="JAUOEM010000002">
    <property type="protein sequence ID" value="MDO5987354.1"/>
    <property type="molecule type" value="Genomic_DNA"/>
</dbReference>
<feature type="region of interest" description="Disordered" evidence="1">
    <location>
        <begin position="272"/>
        <end position="291"/>
    </location>
</feature>
<evidence type="ECO:0000256" key="1">
    <source>
        <dbReference type="SAM" id="MobiDB-lite"/>
    </source>
</evidence>
<evidence type="ECO:0000256" key="2">
    <source>
        <dbReference type="SAM" id="SignalP"/>
    </source>
</evidence>
<reference evidence="3" key="1">
    <citation type="submission" date="2023-07" db="EMBL/GenBank/DDBJ databases">
        <title>Two novel species in the genus Flavivirga.</title>
        <authorList>
            <person name="Kwon K."/>
        </authorList>
    </citation>
    <scope>NUCLEOTIDE SEQUENCE</scope>
    <source>
        <strain evidence="3">KACC 14157</strain>
    </source>
</reference>
<proteinExistence type="predicted"/>
<dbReference type="Pfam" id="PF09697">
    <property type="entry name" value="Porph_ging"/>
    <property type="match status" value="1"/>
</dbReference>
<dbReference type="InterPro" id="IPR005901">
    <property type="entry name" value="GLPGLI"/>
</dbReference>
<dbReference type="Proteomes" id="UP001176891">
    <property type="component" value="Unassembled WGS sequence"/>
</dbReference>
<organism evidence="3 4">
    <name type="scientific">Flavivirga amylovorans</name>
    <dbReference type="NCBI Taxonomy" id="870486"/>
    <lineage>
        <taxon>Bacteria</taxon>
        <taxon>Pseudomonadati</taxon>
        <taxon>Bacteroidota</taxon>
        <taxon>Flavobacteriia</taxon>
        <taxon>Flavobacteriales</taxon>
        <taxon>Flavobacteriaceae</taxon>
        <taxon>Flavivirga</taxon>
    </lineage>
</organism>
<protein>
    <submittedName>
        <fullName evidence="3">GLPGLI family protein</fullName>
    </submittedName>
</protein>
<evidence type="ECO:0000313" key="3">
    <source>
        <dbReference type="EMBL" id="MDO5987354.1"/>
    </source>
</evidence>
<keyword evidence="4" id="KW-1185">Reference proteome</keyword>
<sequence length="291" mass="33842">MKTNSKRLAVLIFLFMFSMTFAQKNFQGKAYYQTKTALDMSRFGGRQMSEDQKKRIATRMKSMFENVYVLTFNQIESIYKQEEKLDAPGTGSGRWRSMMSSFTVGNLYKNVKEQTLLQDHEFFGKQFLIKDSLPQLKWVMENETKQIGKYTCFKATAIKTNTEFDFNRFRRPPDREGNKEKDSANTQTQSIKKETPDLIEVVVWYTPQIPVNQGPGEYWGLPGLILEVNEGRTTILCSKIILNPEEKDDIKKPSKGKEVSKEVYNAIVKKKTEEMRENFRRGDGRPGGRRR</sequence>
<accession>A0ABT8X176</accession>
<feature type="chain" id="PRO_5045762411" evidence="2">
    <location>
        <begin position="23"/>
        <end position="291"/>
    </location>
</feature>
<dbReference type="RefSeq" id="WP_303281904.1">
    <property type="nucleotide sequence ID" value="NZ_BAABCZ010000005.1"/>
</dbReference>
<comment type="caution">
    <text evidence="3">The sequence shown here is derived from an EMBL/GenBank/DDBJ whole genome shotgun (WGS) entry which is preliminary data.</text>
</comment>
<feature type="signal peptide" evidence="2">
    <location>
        <begin position="1"/>
        <end position="22"/>
    </location>
</feature>
<keyword evidence="2" id="KW-0732">Signal</keyword>
<evidence type="ECO:0000313" key="4">
    <source>
        <dbReference type="Proteomes" id="UP001176891"/>
    </source>
</evidence>